<dbReference type="Proteomes" id="UP000813461">
    <property type="component" value="Unassembled WGS sequence"/>
</dbReference>
<dbReference type="PROSITE" id="PS00138">
    <property type="entry name" value="SUBTILASE_SER"/>
    <property type="match status" value="1"/>
</dbReference>
<evidence type="ECO:0000313" key="7">
    <source>
        <dbReference type="Proteomes" id="UP000813461"/>
    </source>
</evidence>
<dbReference type="PANTHER" id="PTHR43399">
    <property type="entry name" value="SUBTILISIN-RELATED"/>
    <property type="match status" value="1"/>
</dbReference>
<dbReference type="EMBL" id="JAGMVJ010000004">
    <property type="protein sequence ID" value="KAH7091463.1"/>
    <property type="molecule type" value="Genomic_DNA"/>
</dbReference>
<dbReference type="GO" id="GO:0004252">
    <property type="term" value="F:serine-type endopeptidase activity"/>
    <property type="evidence" value="ECO:0007669"/>
    <property type="project" value="InterPro"/>
</dbReference>
<dbReference type="GO" id="GO:0006508">
    <property type="term" value="P:proteolysis"/>
    <property type="evidence" value="ECO:0007669"/>
    <property type="project" value="UniProtKB-KW"/>
</dbReference>
<comment type="caution">
    <text evidence="6">The sequence shown here is derived from an EMBL/GenBank/DDBJ whole genome shotgun (WGS) entry which is preliminary data.</text>
</comment>
<dbReference type="Pfam" id="PF00082">
    <property type="entry name" value="Peptidase_S8"/>
    <property type="match status" value="1"/>
</dbReference>
<accession>A0A8K0RF89</accession>
<feature type="domain" description="Peptidase S8/S53" evidence="5">
    <location>
        <begin position="17"/>
        <end position="151"/>
    </location>
</feature>
<dbReference type="Gene3D" id="3.40.50.200">
    <property type="entry name" value="Peptidase S8/S53 domain"/>
    <property type="match status" value="1"/>
</dbReference>
<comment type="similarity">
    <text evidence="1">Belongs to the peptidase S8 family.</text>
</comment>
<keyword evidence="3" id="KW-0378">Hydrolase</keyword>
<dbReference type="InterPro" id="IPR023828">
    <property type="entry name" value="Peptidase_S8_Ser-AS"/>
</dbReference>
<reference evidence="6" key="1">
    <citation type="journal article" date="2021" name="Nat. Commun.">
        <title>Genetic determinants of endophytism in the Arabidopsis root mycobiome.</title>
        <authorList>
            <person name="Mesny F."/>
            <person name="Miyauchi S."/>
            <person name="Thiergart T."/>
            <person name="Pickel B."/>
            <person name="Atanasova L."/>
            <person name="Karlsson M."/>
            <person name="Huettel B."/>
            <person name="Barry K.W."/>
            <person name="Haridas S."/>
            <person name="Chen C."/>
            <person name="Bauer D."/>
            <person name="Andreopoulos W."/>
            <person name="Pangilinan J."/>
            <person name="LaButti K."/>
            <person name="Riley R."/>
            <person name="Lipzen A."/>
            <person name="Clum A."/>
            <person name="Drula E."/>
            <person name="Henrissat B."/>
            <person name="Kohler A."/>
            <person name="Grigoriev I.V."/>
            <person name="Martin F.M."/>
            <person name="Hacquard S."/>
        </authorList>
    </citation>
    <scope>NUCLEOTIDE SEQUENCE</scope>
    <source>
        <strain evidence="6">MPI-SDFR-AT-0120</strain>
    </source>
</reference>
<sequence>MPFGFGEEQDELEPWIRYASSQNVSIFAAASNDGKNRLDDIAWPARDKDVICVHAGNELGSPSSFTPEPQDNMRVMVLGEHIVSAWPPHLGCEDDHAIMSGTSCAAPIAAGIAAVILGYAQSFLTTSEWVRLCHTQSLRNIFRQMQKTTQGYWWIRHWNLFDERCDEQWIKGEIRRAIF</sequence>
<dbReference type="InterPro" id="IPR000209">
    <property type="entry name" value="Peptidase_S8/S53_dom"/>
</dbReference>
<dbReference type="OrthoDB" id="206201at2759"/>
<dbReference type="SUPFAM" id="SSF52743">
    <property type="entry name" value="Subtilisin-like"/>
    <property type="match status" value="1"/>
</dbReference>
<gene>
    <name evidence="6" type="ORF">FB567DRAFT_275077</name>
</gene>
<dbReference type="InterPro" id="IPR051048">
    <property type="entry name" value="Peptidase_S8/S53_subtilisin"/>
</dbReference>
<keyword evidence="2" id="KW-0645">Protease</keyword>
<evidence type="ECO:0000256" key="4">
    <source>
        <dbReference type="ARBA" id="ARBA00022825"/>
    </source>
</evidence>
<keyword evidence="4" id="KW-0720">Serine protease</keyword>
<proteinExistence type="inferred from homology"/>
<dbReference type="CDD" id="cd00306">
    <property type="entry name" value="Peptidases_S8_S53"/>
    <property type="match status" value="1"/>
</dbReference>
<evidence type="ECO:0000313" key="6">
    <source>
        <dbReference type="EMBL" id="KAH7091463.1"/>
    </source>
</evidence>
<name>A0A8K0RF89_9PLEO</name>
<evidence type="ECO:0000259" key="5">
    <source>
        <dbReference type="Pfam" id="PF00082"/>
    </source>
</evidence>
<evidence type="ECO:0000256" key="2">
    <source>
        <dbReference type="ARBA" id="ARBA00022670"/>
    </source>
</evidence>
<organism evidence="6 7">
    <name type="scientific">Paraphoma chrysanthemicola</name>
    <dbReference type="NCBI Taxonomy" id="798071"/>
    <lineage>
        <taxon>Eukaryota</taxon>
        <taxon>Fungi</taxon>
        <taxon>Dikarya</taxon>
        <taxon>Ascomycota</taxon>
        <taxon>Pezizomycotina</taxon>
        <taxon>Dothideomycetes</taxon>
        <taxon>Pleosporomycetidae</taxon>
        <taxon>Pleosporales</taxon>
        <taxon>Pleosporineae</taxon>
        <taxon>Phaeosphaeriaceae</taxon>
        <taxon>Paraphoma</taxon>
    </lineage>
</organism>
<evidence type="ECO:0000256" key="1">
    <source>
        <dbReference type="ARBA" id="ARBA00011073"/>
    </source>
</evidence>
<dbReference type="PANTHER" id="PTHR43399:SF4">
    <property type="entry name" value="CELL WALL-ASSOCIATED PROTEASE"/>
    <property type="match status" value="1"/>
</dbReference>
<protein>
    <submittedName>
        <fullName evidence="6">Peptidase S8/S53 domain-containing protein</fullName>
    </submittedName>
</protein>
<dbReference type="AlphaFoldDB" id="A0A8K0RF89"/>
<evidence type="ECO:0000256" key="3">
    <source>
        <dbReference type="ARBA" id="ARBA00022801"/>
    </source>
</evidence>
<keyword evidence="7" id="KW-1185">Reference proteome</keyword>
<dbReference type="InterPro" id="IPR036852">
    <property type="entry name" value="Peptidase_S8/S53_dom_sf"/>
</dbReference>